<comment type="similarity">
    <text evidence="1">Belongs to the Iojap/RsfS family.</text>
</comment>
<feature type="region of interest" description="Disordered" evidence="2">
    <location>
        <begin position="33"/>
        <end position="66"/>
    </location>
</feature>
<feature type="compositionally biased region" description="Polar residues" evidence="2">
    <location>
        <begin position="473"/>
        <end position="490"/>
    </location>
</feature>
<gene>
    <name evidence="3" type="ORF">CAOG_007699</name>
</gene>
<evidence type="ECO:0000313" key="4">
    <source>
        <dbReference type="Proteomes" id="UP000008743"/>
    </source>
</evidence>
<sequence length="490" mass="52438">MATAAGAAGAAGAAALIAASRRCIATSARALLPRRTAAQPRRATAALSSNDDSNNDAGGHQQSAHRIDAAVEQDRVASDPILAHLAANTIVSRPSPTAPTTTKTTTTTTTTAAAAGLGRTRGAAADARRRSPVLAPAAAAIQPLQPAAPLVHRELAASEDDDAQVTIEDSPLGAARAARSANQQPPPQPFRARAQPAPEQVAEPVETAEERIQRLQHMFEDKSLVVEEAARILRRGAVTDLVAIAGRISENAEEDEAQSVDVQFPPELAADLAARHRVTLATLAAGSNATSSRKSSPKDLDAEPPKRFTLFDTMLIATAKSSRHMEALARDLGAAFKVPGTTQQPYFKQEGSDFWMTVELGQVHVHMLQAPARAYYKIEDLHVFRHLDPETIRFMRERQAMGELVKKPAGGKPVNPDKVQKGTIRRERKLRSEKDQAQRQEEKRVRVQAALAQQQARKSAPKSPRQPAASPSAGETSNTSQRSGGKSSRR</sequence>
<accession>A0A0D2VZH8</accession>
<feature type="region of interest" description="Disordered" evidence="2">
    <location>
        <begin position="173"/>
        <end position="200"/>
    </location>
</feature>
<dbReference type="InterPro" id="IPR004394">
    <property type="entry name" value="Iojap/RsfS/C7orf30"/>
</dbReference>
<dbReference type="PANTHER" id="PTHR21043:SF0">
    <property type="entry name" value="MITOCHONDRIAL ASSEMBLY OF RIBOSOMAL LARGE SUBUNIT PROTEIN 1"/>
    <property type="match status" value="1"/>
</dbReference>
<dbReference type="AlphaFoldDB" id="A0A0D2VZH8"/>
<evidence type="ECO:0000313" key="3">
    <source>
        <dbReference type="EMBL" id="KJE97262.1"/>
    </source>
</evidence>
<feature type="compositionally biased region" description="Low complexity" evidence="2">
    <location>
        <begin position="98"/>
        <end position="125"/>
    </location>
</feature>
<protein>
    <submittedName>
        <fullName evidence="3">Uncharacterized protein</fullName>
    </submittedName>
</protein>
<feature type="compositionally biased region" description="Polar residues" evidence="2">
    <location>
        <begin position="49"/>
        <end position="64"/>
    </location>
</feature>
<dbReference type="SUPFAM" id="SSF81301">
    <property type="entry name" value="Nucleotidyltransferase"/>
    <property type="match status" value="1"/>
</dbReference>
<dbReference type="STRING" id="595528.A0A0D2VZH8"/>
<feature type="compositionally biased region" description="Basic and acidic residues" evidence="2">
    <location>
        <begin position="430"/>
        <end position="445"/>
    </location>
</feature>
<dbReference type="GO" id="GO:0043023">
    <property type="term" value="F:ribosomal large subunit binding"/>
    <property type="evidence" value="ECO:0007669"/>
    <property type="project" value="TreeGrafter"/>
</dbReference>
<dbReference type="Proteomes" id="UP000008743">
    <property type="component" value="Unassembled WGS sequence"/>
</dbReference>
<name>A0A0D2VZH8_CAPO3</name>
<dbReference type="Pfam" id="PF02410">
    <property type="entry name" value="RsfS"/>
    <property type="match status" value="1"/>
</dbReference>
<dbReference type="GO" id="GO:0090071">
    <property type="term" value="P:negative regulation of ribosome biogenesis"/>
    <property type="evidence" value="ECO:0007669"/>
    <property type="project" value="TreeGrafter"/>
</dbReference>
<evidence type="ECO:0000256" key="1">
    <source>
        <dbReference type="ARBA" id="ARBA00010574"/>
    </source>
</evidence>
<dbReference type="Gene3D" id="3.30.460.10">
    <property type="entry name" value="Beta Polymerase, domain 2"/>
    <property type="match status" value="1"/>
</dbReference>
<dbReference type="RefSeq" id="XP_004343573.1">
    <property type="nucleotide sequence ID" value="XM_004343523.2"/>
</dbReference>
<dbReference type="InParanoid" id="A0A0D2VZH8"/>
<keyword evidence="4" id="KW-1185">Reference proteome</keyword>
<feature type="compositionally biased region" description="Low complexity" evidence="2">
    <location>
        <begin position="33"/>
        <end position="48"/>
    </location>
</feature>
<dbReference type="EMBL" id="KE346373">
    <property type="protein sequence ID" value="KJE97262.1"/>
    <property type="molecule type" value="Genomic_DNA"/>
</dbReference>
<dbReference type="PANTHER" id="PTHR21043">
    <property type="entry name" value="IOJAP SUPERFAMILY ORTHOLOG"/>
    <property type="match status" value="1"/>
</dbReference>
<feature type="region of interest" description="Disordered" evidence="2">
    <location>
        <begin position="90"/>
        <end position="131"/>
    </location>
</feature>
<dbReference type="OrthoDB" id="21330at2759"/>
<feature type="region of interest" description="Disordered" evidence="2">
    <location>
        <begin position="403"/>
        <end position="490"/>
    </location>
</feature>
<organism evidence="3 4">
    <name type="scientific">Capsaspora owczarzaki (strain ATCC 30864)</name>
    <dbReference type="NCBI Taxonomy" id="595528"/>
    <lineage>
        <taxon>Eukaryota</taxon>
        <taxon>Filasterea</taxon>
        <taxon>Capsaspora</taxon>
    </lineage>
</organism>
<dbReference type="InterPro" id="IPR043519">
    <property type="entry name" value="NT_sf"/>
</dbReference>
<proteinExistence type="inferred from homology"/>
<dbReference type="GO" id="GO:0017148">
    <property type="term" value="P:negative regulation of translation"/>
    <property type="evidence" value="ECO:0007669"/>
    <property type="project" value="TreeGrafter"/>
</dbReference>
<evidence type="ECO:0000256" key="2">
    <source>
        <dbReference type="SAM" id="MobiDB-lite"/>
    </source>
</evidence>
<reference evidence="4" key="1">
    <citation type="submission" date="2011-02" db="EMBL/GenBank/DDBJ databases">
        <title>The Genome Sequence of Capsaspora owczarzaki ATCC 30864.</title>
        <authorList>
            <person name="Russ C."/>
            <person name="Cuomo C."/>
            <person name="Burger G."/>
            <person name="Gray M.W."/>
            <person name="Holland P.W.H."/>
            <person name="King N."/>
            <person name="Lang F.B.F."/>
            <person name="Roger A.J."/>
            <person name="Ruiz-Trillo I."/>
            <person name="Young S.K."/>
            <person name="Zeng Q."/>
            <person name="Gargeya S."/>
            <person name="Alvarado L."/>
            <person name="Berlin A."/>
            <person name="Chapman S.B."/>
            <person name="Chen Z."/>
            <person name="Freedman E."/>
            <person name="Gellesch M."/>
            <person name="Goldberg J."/>
            <person name="Griggs A."/>
            <person name="Gujja S."/>
            <person name="Heilman E."/>
            <person name="Heiman D."/>
            <person name="Howarth C."/>
            <person name="Mehta T."/>
            <person name="Neiman D."/>
            <person name="Pearson M."/>
            <person name="Roberts A."/>
            <person name="Saif S."/>
            <person name="Shea T."/>
            <person name="Shenoy N."/>
            <person name="Sisk P."/>
            <person name="Stolte C."/>
            <person name="Sykes S."/>
            <person name="White J."/>
            <person name="Yandava C."/>
            <person name="Haas B."/>
            <person name="Nusbaum C."/>
            <person name="Birren B."/>
        </authorList>
    </citation>
    <scope>NUCLEOTIDE SEQUENCE</scope>
    <source>
        <strain evidence="4">ATCC 30864</strain>
    </source>
</reference>